<gene>
    <name evidence="2" type="ORF">KDI_23570</name>
</gene>
<keyword evidence="2" id="KW-0540">Nuclease</keyword>
<proteinExistence type="predicted"/>
<name>A0A5A5TCN7_9CHLR</name>
<keyword evidence="2" id="KW-0255">Endonuclease</keyword>
<keyword evidence="2" id="KW-0378">Hydrolase</keyword>
<dbReference type="EMBL" id="BIXY01000030">
    <property type="protein sequence ID" value="GCF08793.1"/>
    <property type="molecule type" value="Genomic_DNA"/>
</dbReference>
<comment type="caution">
    <text evidence="2">The sequence shown here is derived from an EMBL/GenBank/DDBJ whole genome shotgun (WGS) entry which is preliminary data.</text>
</comment>
<dbReference type="Proteomes" id="UP000322530">
    <property type="component" value="Unassembled WGS sequence"/>
</dbReference>
<evidence type="ECO:0000313" key="3">
    <source>
        <dbReference type="Proteomes" id="UP000322530"/>
    </source>
</evidence>
<dbReference type="RefSeq" id="WP_216368850.1">
    <property type="nucleotide sequence ID" value="NZ_BIXY01000030.1"/>
</dbReference>
<protein>
    <submittedName>
        <fullName evidence="2">Restriction endonuclease</fullName>
    </submittedName>
</protein>
<organism evidence="2 3">
    <name type="scientific">Dictyobacter arantiisoli</name>
    <dbReference type="NCBI Taxonomy" id="2014874"/>
    <lineage>
        <taxon>Bacteria</taxon>
        <taxon>Bacillati</taxon>
        <taxon>Chloroflexota</taxon>
        <taxon>Ktedonobacteria</taxon>
        <taxon>Ktedonobacterales</taxon>
        <taxon>Dictyobacteraceae</taxon>
        <taxon>Dictyobacter</taxon>
    </lineage>
</organism>
<reference evidence="2 3" key="1">
    <citation type="submission" date="2019-01" db="EMBL/GenBank/DDBJ databases">
        <title>Draft genome sequence of Dictyobacter sp. Uno17.</title>
        <authorList>
            <person name="Wang C.M."/>
            <person name="Zheng Y."/>
            <person name="Sakai Y."/>
            <person name="Abe K."/>
            <person name="Yokota A."/>
            <person name="Yabe S."/>
        </authorList>
    </citation>
    <scope>NUCLEOTIDE SEQUENCE [LARGE SCALE GENOMIC DNA]</scope>
    <source>
        <strain evidence="2 3">Uno17</strain>
    </source>
</reference>
<evidence type="ECO:0000313" key="2">
    <source>
        <dbReference type="EMBL" id="GCF08793.1"/>
    </source>
</evidence>
<dbReference type="Pfam" id="PF13391">
    <property type="entry name" value="HNH_2"/>
    <property type="match status" value="1"/>
</dbReference>
<evidence type="ECO:0000259" key="1">
    <source>
        <dbReference type="Pfam" id="PF13391"/>
    </source>
</evidence>
<accession>A0A5A5TCN7</accession>
<dbReference type="GO" id="GO:0004519">
    <property type="term" value="F:endonuclease activity"/>
    <property type="evidence" value="ECO:0007669"/>
    <property type="project" value="UniProtKB-KW"/>
</dbReference>
<keyword evidence="3" id="KW-1185">Reference proteome</keyword>
<dbReference type="AlphaFoldDB" id="A0A5A5TCN7"/>
<feature type="domain" description="HNH nuclease" evidence="1">
    <location>
        <begin position="217"/>
        <end position="275"/>
    </location>
</feature>
<sequence>MQDGNVHRYTHLQRVDILQLLRDIDIRSCPENGKRQVPFNAVETLLCFGLFWIVNPHSFGGANIDKVPDDVKTLAKFFKRSPGSLLSKMLNLEGARKNGGREEPLLYAQLSADPSIFHVLYSEIIQAARDLDITVTKLPDFLRPYAEATNSEDYLLGQDDLPASQSALLKDVESSMEEIDRDFKLGSLLTEKLAERKVRLSQHRFALAVMNNYQRTCVFCGLAPDLIPGTSGLLRASHIKPWAASTTQERMDVRNGLAACAMHDLAFDQGYLSVDNTYTILRARLLQQSIGKNSGMDIYFNHMLSTSLLRPNEAKNPDPAYLSYHRERIFKG</sequence>
<dbReference type="InterPro" id="IPR003615">
    <property type="entry name" value="HNH_nuc"/>
</dbReference>